<keyword evidence="5 6" id="KW-0472">Membrane</keyword>
<accession>A0A6A0HDL8</accession>
<comment type="subcellular location">
    <subcellularLocation>
        <location evidence="1">Membrane</location>
    </subcellularLocation>
</comment>
<protein>
    <recommendedName>
        <fullName evidence="7">Ferlin dsRNA-binding domain-containing protein</fullName>
    </recommendedName>
</protein>
<dbReference type="AlphaFoldDB" id="A0A6A0HDL8"/>
<dbReference type="Proteomes" id="UP000711488">
    <property type="component" value="Unassembled WGS sequence"/>
</dbReference>
<evidence type="ECO:0000313" key="8">
    <source>
        <dbReference type="EMBL" id="KAA0203394.1"/>
    </source>
</evidence>
<sequence length="192" mass="22023">MVYSENIIRKDDFLGSTVIELENRYFNKVRGRCGVPYRYSESTWRDHLSPSDLLQEICRLHNIGSPTWLDELRVVVAGHEYCHSICLIDIRPRKAVAFELRVIVYEAFDEESAKIYPGVPGNSPVPGNQNPFLEKPKRVSNKKRIILRILLLLAIVIATVCLVVFLVLMEESYIKEMIKSKAFPAFDLLPGE</sequence>
<evidence type="ECO:0000256" key="3">
    <source>
        <dbReference type="ARBA" id="ARBA00022737"/>
    </source>
</evidence>
<dbReference type="InterPro" id="IPR037721">
    <property type="entry name" value="Ferlin"/>
</dbReference>
<keyword evidence="4 6" id="KW-1133">Transmembrane helix</keyword>
<reference evidence="8" key="2">
    <citation type="journal article" date="2018" name="Environ. Sci. Technol.">
        <title>The Toxicogenome of Hyalella azteca: A Model for Sediment Ecotoxicology and Evolutionary Toxicology.</title>
        <authorList>
            <person name="Poynton H.C."/>
            <person name="Hasenbein S."/>
            <person name="Benoit J.B."/>
            <person name="Sepulveda M.S."/>
            <person name="Poelchau M.F."/>
            <person name="Hughes D.S.T."/>
            <person name="Murali S.C."/>
            <person name="Chen S."/>
            <person name="Glastad K.M."/>
            <person name="Goodisman M.A.D."/>
            <person name="Werren J.H."/>
            <person name="Vineis J.H."/>
            <person name="Bowen J.L."/>
            <person name="Friedrich M."/>
            <person name="Jones J."/>
            <person name="Robertson H.M."/>
            <person name="Feyereisen R."/>
            <person name="Mechler-Hickson A."/>
            <person name="Mathers N."/>
            <person name="Lee C.E."/>
            <person name="Colbourne J.K."/>
            <person name="Biales A."/>
            <person name="Johnston J.S."/>
            <person name="Wellborn G.A."/>
            <person name="Rosendale A.J."/>
            <person name="Cridge A.G."/>
            <person name="Munoz-Torres M.C."/>
            <person name="Bain P.A."/>
            <person name="Manny A.R."/>
            <person name="Major K.M."/>
            <person name="Lambert F.N."/>
            <person name="Vulpe C.D."/>
            <person name="Tuck P."/>
            <person name="Blalock B.J."/>
            <person name="Lin Y.Y."/>
            <person name="Smith M.E."/>
            <person name="Ochoa-Acuna H."/>
            <person name="Chen M.M."/>
            <person name="Childers C.P."/>
            <person name="Qu J."/>
            <person name="Dugan S."/>
            <person name="Lee S.L."/>
            <person name="Chao H."/>
            <person name="Dinh H."/>
            <person name="Han Y."/>
            <person name="Doddapaneni H."/>
            <person name="Worley K.C."/>
            <person name="Muzny D.M."/>
            <person name="Gibbs R.A."/>
            <person name="Richards S."/>
        </authorList>
    </citation>
    <scope>NUCLEOTIDE SEQUENCE</scope>
    <source>
        <strain evidence="8">HAZT.00-mixed</strain>
        <tissue evidence="8">Whole organism</tissue>
    </source>
</reference>
<organism evidence="8">
    <name type="scientific">Hyalella azteca</name>
    <name type="common">Amphipod</name>
    <dbReference type="NCBI Taxonomy" id="294128"/>
    <lineage>
        <taxon>Eukaryota</taxon>
        <taxon>Metazoa</taxon>
        <taxon>Ecdysozoa</taxon>
        <taxon>Arthropoda</taxon>
        <taxon>Crustacea</taxon>
        <taxon>Multicrustacea</taxon>
        <taxon>Malacostraca</taxon>
        <taxon>Eumalacostraca</taxon>
        <taxon>Peracarida</taxon>
        <taxon>Amphipoda</taxon>
        <taxon>Senticaudata</taxon>
        <taxon>Talitrida</taxon>
        <taxon>Talitroidea</taxon>
        <taxon>Hyalellidae</taxon>
        <taxon>Hyalella</taxon>
    </lineage>
</organism>
<evidence type="ECO:0000256" key="1">
    <source>
        <dbReference type="ARBA" id="ARBA00004370"/>
    </source>
</evidence>
<feature type="domain" description="Ferlin dsRNA-binding" evidence="7">
    <location>
        <begin position="28"/>
        <end position="83"/>
    </location>
</feature>
<keyword evidence="3" id="KW-0677">Repeat</keyword>
<name>A0A6A0HDL8_HYAAZ</name>
<proteinExistence type="predicted"/>
<dbReference type="GO" id="GO:0007009">
    <property type="term" value="P:plasma membrane organization"/>
    <property type="evidence" value="ECO:0007669"/>
    <property type="project" value="TreeGrafter"/>
</dbReference>
<gene>
    <name evidence="8" type="ORF">HAZT_HAZT005174</name>
</gene>
<dbReference type="InterPro" id="IPR055072">
    <property type="entry name" value="Ferlin_DSRM"/>
</dbReference>
<dbReference type="Pfam" id="PF22901">
    <property type="entry name" value="dsrm_Ferlin"/>
    <property type="match status" value="1"/>
</dbReference>
<evidence type="ECO:0000256" key="4">
    <source>
        <dbReference type="ARBA" id="ARBA00022989"/>
    </source>
</evidence>
<reference evidence="8" key="3">
    <citation type="submission" date="2019-06" db="EMBL/GenBank/DDBJ databases">
        <authorList>
            <person name="Poynton C."/>
            <person name="Hasenbein S."/>
            <person name="Benoit J.B."/>
            <person name="Sepulveda M.S."/>
            <person name="Poelchau M.F."/>
            <person name="Murali S.C."/>
            <person name="Chen S."/>
            <person name="Glastad K.M."/>
            <person name="Werren J.H."/>
            <person name="Vineis J.H."/>
            <person name="Bowen J.L."/>
            <person name="Friedrich M."/>
            <person name="Jones J."/>
            <person name="Robertson H.M."/>
            <person name="Feyereisen R."/>
            <person name="Mechler-Hickson A."/>
            <person name="Mathers N."/>
            <person name="Lee C.E."/>
            <person name="Colbourne J.K."/>
            <person name="Biales A."/>
            <person name="Johnston J.S."/>
            <person name="Wellborn G.A."/>
            <person name="Rosendale A.J."/>
            <person name="Cridge A.G."/>
            <person name="Munoz-Torres M.C."/>
            <person name="Bain P.A."/>
            <person name="Manny A.R."/>
            <person name="Major K.M."/>
            <person name="Lambert F.N."/>
            <person name="Vulpe C.D."/>
            <person name="Tuck P."/>
            <person name="Blalock B.J."/>
            <person name="Lin Y.-Y."/>
            <person name="Smith M.E."/>
            <person name="Ochoa-Acuna H."/>
            <person name="Chen M.-J.M."/>
            <person name="Childers C.P."/>
            <person name="Qu J."/>
            <person name="Dugan S."/>
            <person name="Lee S.L."/>
            <person name="Chao H."/>
            <person name="Dinh H."/>
            <person name="Han Y."/>
            <person name="Doddapaneni H."/>
            <person name="Worley K.C."/>
            <person name="Muzny D.M."/>
            <person name="Gibbs R.A."/>
            <person name="Richards S."/>
        </authorList>
    </citation>
    <scope>NUCLEOTIDE SEQUENCE</scope>
    <source>
        <strain evidence="8">HAZT.00-mixed</strain>
        <tissue evidence="8">Whole organism</tissue>
    </source>
</reference>
<evidence type="ECO:0000259" key="7">
    <source>
        <dbReference type="Pfam" id="PF22901"/>
    </source>
</evidence>
<evidence type="ECO:0000256" key="2">
    <source>
        <dbReference type="ARBA" id="ARBA00022692"/>
    </source>
</evidence>
<dbReference type="EMBL" id="JQDR03001742">
    <property type="protein sequence ID" value="KAA0203394.1"/>
    <property type="molecule type" value="Genomic_DNA"/>
</dbReference>
<evidence type="ECO:0000256" key="5">
    <source>
        <dbReference type="ARBA" id="ARBA00023136"/>
    </source>
</evidence>
<dbReference type="PANTHER" id="PTHR12546">
    <property type="entry name" value="FER-1-LIKE"/>
    <property type="match status" value="1"/>
</dbReference>
<dbReference type="GO" id="GO:0016020">
    <property type="term" value="C:membrane"/>
    <property type="evidence" value="ECO:0007669"/>
    <property type="project" value="UniProtKB-SubCell"/>
</dbReference>
<comment type="caution">
    <text evidence="8">The sequence shown here is derived from an EMBL/GenBank/DDBJ whole genome shotgun (WGS) entry which is preliminary data.</text>
</comment>
<reference evidence="8" key="1">
    <citation type="submission" date="2014-08" db="EMBL/GenBank/DDBJ databases">
        <authorList>
            <person name="Murali S."/>
            <person name="Richards S."/>
            <person name="Bandaranaike D."/>
            <person name="Bellair M."/>
            <person name="Blankenburg K."/>
            <person name="Chao H."/>
            <person name="Dinh H."/>
            <person name="Doddapaneni H."/>
            <person name="Dugan-Rocha S."/>
            <person name="Elkadiri S."/>
            <person name="Gnanaolivu R."/>
            <person name="Hughes D."/>
            <person name="Lee S."/>
            <person name="Li M."/>
            <person name="Ming W."/>
            <person name="Munidasa M."/>
            <person name="Muniz J."/>
            <person name="Nguyen L."/>
            <person name="Osuji N."/>
            <person name="Pu L.-L."/>
            <person name="Puazo M."/>
            <person name="Skinner E."/>
            <person name="Qu C."/>
            <person name="Quiroz J."/>
            <person name="Raj R."/>
            <person name="Weissenberger G."/>
            <person name="Xin Y."/>
            <person name="Zou X."/>
            <person name="Han Y."/>
            <person name="Worley K."/>
            <person name="Muzny D."/>
            <person name="Gibbs R."/>
        </authorList>
    </citation>
    <scope>NUCLEOTIDE SEQUENCE</scope>
    <source>
        <strain evidence="8">HAZT.00-mixed</strain>
        <tissue evidence="8">Whole organism</tissue>
    </source>
</reference>
<feature type="transmembrane region" description="Helical" evidence="6">
    <location>
        <begin position="145"/>
        <end position="169"/>
    </location>
</feature>
<evidence type="ECO:0000256" key="6">
    <source>
        <dbReference type="SAM" id="Phobius"/>
    </source>
</evidence>
<dbReference type="PANTHER" id="PTHR12546:SF33">
    <property type="entry name" value="SPERM VESICLE FUSION PROTEIN FER-1"/>
    <property type="match status" value="1"/>
</dbReference>
<keyword evidence="2 6" id="KW-0812">Transmembrane</keyword>